<evidence type="ECO:0000313" key="4">
    <source>
        <dbReference type="Proteomes" id="UP000256877"/>
    </source>
</evidence>
<evidence type="ECO:0000313" key="3">
    <source>
        <dbReference type="EMBL" id="RFA99295.1"/>
    </source>
</evidence>
<dbReference type="Pfam" id="PF18765">
    <property type="entry name" value="Polbeta"/>
    <property type="match status" value="1"/>
</dbReference>
<dbReference type="InterPro" id="IPR043519">
    <property type="entry name" value="NT_sf"/>
</dbReference>
<feature type="domain" description="Polymerase beta nucleotidyltransferase" evidence="1">
    <location>
        <begin position="24"/>
        <end position="91"/>
    </location>
</feature>
<dbReference type="EMBL" id="NMUE01000002">
    <property type="protein sequence ID" value="RFA98264.1"/>
    <property type="molecule type" value="Genomic_DNA"/>
</dbReference>
<dbReference type="AlphaFoldDB" id="A0A371R3D5"/>
<dbReference type="PANTHER" id="PTHR43852:SF3">
    <property type="entry name" value="NUCLEOTIDYLTRANSFERASE"/>
    <property type="match status" value="1"/>
</dbReference>
<dbReference type="OrthoDB" id="28471at2157"/>
<dbReference type="EMBL" id="NMUF01000007">
    <property type="protein sequence ID" value="RFA99295.1"/>
    <property type="molecule type" value="Genomic_DNA"/>
</dbReference>
<name>A0A371R3D5_9CREN</name>
<dbReference type="InterPro" id="IPR041633">
    <property type="entry name" value="Polbeta"/>
</dbReference>
<comment type="caution">
    <text evidence="2">The sequence shown here is derived from an EMBL/GenBank/DDBJ whole genome shotgun (WGS) entry which is preliminary data.</text>
</comment>
<proteinExistence type="predicted"/>
<gene>
    <name evidence="2" type="ORF">CGL51_00845</name>
    <name evidence="3" type="ORF">CGL52_03700</name>
</gene>
<dbReference type="InterPro" id="IPR052930">
    <property type="entry name" value="TA_antitoxin_MntA"/>
</dbReference>
<organism evidence="2 5">
    <name type="scientific">Pyrobaculum aerophilum</name>
    <dbReference type="NCBI Taxonomy" id="13773"/>
    <lineage>
        <taxon>Archaea</taxon>
        <taxon>Thermoproteota</taxon>
        <taxon>Thermoprotei</taxon>
        <taxon>Thermoproteales</taxon>
        <taxon>Thermoproteaceae</taxon>
        <taxon>Pyrobaculum</taxon>
    </lineage>
</organism>
<evidence type="ECO:0000313" key="5">
    <source>
        <dbReference type="Proteomes" id="UP000257123"/>
    </source>
</evidence>
<dbReference type="Gene3D" id="3.30.460.10">
    <property type="entry name" value="Beta Polymerase, domain 2"/>
    <property type="match status" value="1"/>
</dbReference>
<accession>A0A371R3D5</accession>
<dbReference type="Proteomes" id="UP000256877">
    <property type="component" value="Unassembled WGS sequence"/>
</dbReference>
<sequence>MLPVYEIDIKEVLEKLSRLLGGRRLAVVFGSAAKWRIVHDIDVLIDGADFDEALRLAVKVEEILGIPADVVPAELAPPCLIAEALTEGVFIAVDWDYFDELLYKSVGLCQDVKIKWREIL</sequence>
<dbReference type="SUPFAM" id="SSF81301">
    <property type="entry name" value="Nucleotidyltransferase"/>
    <property type="match status" value="1"/>
</dbReference>
<dbReference type="CDD" id="cd05403">
    <property type="entry name" value="NT_KNTase_like"/>
    <property type="match status" value="1"/>
</dbReference>
<dbReference type="PANTHER" id="PTHR43852">
    <property type="entry name" value="NUCLEOTIDYLTRANSFERASE"/>
    <property type="match status" value="1"/>
</dbReference>
<dbReference type="Proteomes" id="UP000257123">
    <property type="component" value="Unassembled WGS sequence"/>
</dbReference>
<reference evidence="4 5" key="1">
    <citation type="submission" date="2017-07" db="EMBL/GenBank/DDBJ databases">
        <title>Draft genome sequence of aerobic hyperthermophilic archaea, Pyrobaculum aerophilum YKB31 and YKB32.</title>
        <authorList>
            <person name="Mochizuki T."/>
            <person name="Berliner A.J."/>
            <person name="Yoshida-Takashima Y."/>
            <person name="Takaki Y."/>
            <person name="Nunoura T."/>
            <person name="Takai K."/>
        </authorList>
    </citation>
    <scope>NUCLEOTIDE SEQUENCE [LARGE SCALE GENOMIC DNA]</scope>
    <source>
        <strain evidence="2 5">YKB31</strain>
        <strain evidence="3 4">YKB32</strain>
    </source>
</reference>
<evidence type="ECO:0000313" key="2">
    <source>
        <dbReference type="EMBL" id="RFA98264.1"/>
    </source>
</evidence>
<evidence type="ECO:0000259" key="1">
    <source>
        <dbReference type="Pfam" id="PF18765"/>
    </source>
</evidence>
<protein>
    <submittedName>
        <fullName evidence="2">DNA polymerase subunit beta</fullName>
    </submittedName>
</protein>
<dbReference type="RefSeq" id="WP_116420328.1">
    <property type="nucleotide sequence ID" value="NZ_NMUE01000002.1"/>
</dbReference>